<keyword evidence="2" id="KW-0812">Transmembrane</keyword>
<dbReference type="RefSeq" id="XP_016250321.1">
    <property type="nucleotide sequence ID" value="XM_016392802.1"/>
</dbReference>
<feature type="transmembrane region" description="Helical" evidence="2">
    <location>
        <begin position="73"/>
        <end position="94"/>
    </location>
</feature>
<feature type="compositionally biased region" description="Basic and acidic residues" evidence="1">
    <location>
        <begin position="26"/>
        <end position="35"/>
    </location>
</feature>
<evidence type="ECO:0000256" key="1">
    <source>
        <dbReference type="SAM" id="MobiDB-lite"/>
    </source>
</evidence>
<sequence>MGHQGAPAVVALRSGIWQCIPVDKEREKDGRERGQEGLFQSSGCGPRTGNPASPNAAPLVEEIVPISFLRADAYLCVVSLIYVSGIGCNVFTSLWAVSRFLSDFLGGCYFGLPLLSWFPDRRSVAGHL</sequence>
<dbReference type="EMBL" id="KN847042">
    <property type="protein sequence ID" value="KIW30105.1"/>
    <property type="molecule type" value="Genomic_DNA"/>
</dbReference>
<accession>A0A0D2CJ25</accession>
<protein>
    <submittedName>
        <fullName evidence="3">Uncharacterized protein</fullName>
    </submittedName>
</protein>
<proteinExistence type="predicted"/>
<evidence type="ECO:0000313" key="3">
    <source>
        <dbReference type="EMBL" id="KIW30105.1"/>
    </source>
</evidence>
<dbReference type="HOGENOM" id="CLU_1959334_0_0_1"/>
<feature type="region of interest" description="Disordered" evidence="1">
    <location>
        <begin position="26"/>
        <end position="53"/>
    </location>
</feature>
<reference evidence="3 4" key="1">
    <citation type="submission" date="2015-01" db="EMBL/GenBank/DDBJ databases">
        <title>The Genome Sequence of Cladophialophora immunda CBS83496.</title>
        <authorList>
            <consortium name="The Broad Institute Genomics Platform"/>
            <person name="Cuomo C."/>
            <person name="de Hoog S."/>
            <person name="Gorbushina A."/>
            <person name="Stielow B."/>
            <person name="Teixiera M."/>
            <person name="Abouelleil A."/>
            <person name="Chapman S.B."/>
            <person name="Priest M."/>
            <person name="Young S.K."/>
            <person name="Wortman J."/>
            <person name="Nusbaum C."/>
            <person name="Birren B."/>
        </authorList>
    </citation>
    <scope>NUCLEOTIDE SEQUENCE [LARGE SCALE GENOMIC DNA]</scope>
    <source>
        <strain evidence="3 4">CBS 83496</strain>
    </source>
</reference>
<dbReference type="Proteomes" id="UP000054466">
    <property type="component" value="Unassembled WGS sequence"/>
</dbReference>
<keyword evidence="2" id="KW-1133">Transmembrane helix</keyword>
<dbReference type="VEuPathDB" id="FungiDB:PV07_05879"/>
<dbReference type="AlphaFoldDB" id="A0A0D2CJ25"/>
<evidence type="ECO:0000313" key="4">
    <source>
        <dbReference type="Proteomes" id="UP000054466"/>
    </source>
</evidence>
<keyword evidence="4" id="KW-1185">Reference proteome</keyword>
<evidence type="ECO:0000256" key="2">
    <source>
        <dbReference type="SAM" id="Phobius"/>
    </source>
</evidence>
<name>A0A0D2CJ25_9EURO</name>
<keyword evidence="2" id="KW-0472">Membrane</keyword>
<gene>
    <name evidence="3" type="ORF">PV07_05879</name>
</gene>
<dbReference type="GeneID" id="27345073"/>
<organism evidence="3 4">
    <name type="scientific">Cladophialophora immunda</name>
    <dbReference type="NCBI Taxonomy" id="569365"/>
    <lineage>
        <taxon>Eukaryota</taxon>
        <taxon>Fungi</taxon>
        <taxon>Dikarya</taxon>
        <taxon>Ascomycota</taxon>
        <taxon>Pezizomycotina</taxon>
        <taxon>Eurotiomycetes</taxon>
        <taxon>Chaetothyriomycetidae</taxon>
        <taxon>Chaetothyriales</taxon>
        <taxon>Herpotrichiellaceae</taxon>
        <taxon>Cladophialophora</taxon>
    </lineage>
</organism>